<proteinExistence type="predicted"/>
<dbReference type="AlphaFoldDB" id="B1Y397"/>
<reference evidence="1 2" key="1">
    <citation type="submission" date="2008-03" db="EMBL/GenBank/DDBJ databases">
        <title>Complete sequence of Leptothrix cholodnii SP-6.</title>
        <authorList>
            <consortium name="US DOE Joint Genome Institute"/>
            <person name="Copeland A."/>
            <person name="Lucas S."/>
            <person name="Lapidus A."/>
            <person name="Glavina del Rio T."/>
            <person name="Dalin E."/>
            <person name="Tice H."/>
            <person name="Bruce D."/>
            <person name="Goodwin L."/>
            <person name="Pitluck S."/>
            <person name="Chertkov O."/>
            <person name="Brettin T."/>
            <person name="Detter J.C."/>
            <person name="Han C."/>
            <person name="Kuske C.R."/>
            <person name="Schmutz J."/>
            <person name="Larimer F."/>
            <person name="Land M."/>
            <person name="Hauser L."/>
            <person name="Kyrpides N."/>
            <person name="Lykidis A."/>
            <person name="Emerson D."/>
            <person name="Richardson P."/>
        </authorList>
    </citation>
    <scope>NUCLEOTIDE SEQUENCE [LARGE SCALE GENOMIC DNA]</scope>
    <source>
        <strain evidence="2">ATCC 51168 / LMG 8142 / SP-6</strain>
    </source>
</reference>
<evidence type="ECO:0000313" key="2">
    <source>
        <dbReference type="Proteomes" id="UP000001693"/>
    </source>
</evidence>
<dbReference type="HOGENOM" id="CLU_080357_1_0_4"/>
<dbReference type="eggNOG" id="ENOG50335NT">
    <property type="taxonomic scope" value="Bacteria"/>
</dbReference>
<dbReference type="RefSeq" id="WP_012346062.1">
    <property type="nucleotide sequence ID" value="NC_010524.1"/>
</dbReference>
<organism evidence="1 2">
    <name type="scientific">Leptothrix cholodnii (strain ATCC 51168 / LMG 8142 / SP-6)</name>
    <name type="common">Leptothrix discophora (strain SP-6)</name>
    <dbReference type="NCBI Taxonomy" id="395495"/>
    <lineage>
        <taxon>Bacteria</taxon>
        <taxon>Pseudomonadati</taxon>
        <taxon>Pseudomonadota</taxon>
        <taxon>Betaproteobacteria</taxon>
        <taxon>Burkholderiales</taxon>
        <taxon>Sphaerotilaceae</taxon>
        <taxon>Leptothrix</taxon>
    </lineage>
</organism>
<dbReference type="STRING" id="395495.Lcho_1029"/>
<dbReference type="KEGG" id="lch:Lcho_1029"/>
<keyword evidence="2" id="KW-1185">Reference proteome</keyword>
<protein>
    <submittedName>
        <fullName evidence="1">Putative transmembrane protein</fullName>
    </submittedName>
</protein>
<keyword evidence="1" id="KW-0812">Transmembrane</keyword>
<dbReference type="EMBL" id="CP001013">
    <property type="protein sequence ID" value="ACB33300.1"/>
    <property type="molecule type" value="Genomic_DNA"/>
</dbReference>
<dbReference type="OrthoDB" id="9154310at2"/>
<dbReference type="Proteomes" id="UP000001693">
    <property type="component" value="Chromosome"/>
</dbReference>
<evidence type="ECO:0000313" key="1">
    <source>
        <dbReference type="EMBL" id="ACB33300.1"/>
    </source>
</evidence>
<sequence length="187" mass="20439">MTRVDNPAMQCRSMSWAAMGLTACLMVACSPTLDWRDVRLGPDTRLQFPCKPDRLERKLPLLERVAAAQMLVCDGGGLTWSATVFDLGDPTLAPAALLELRQRLLANMQGTEEASEHVAVPGMTVGTLAQRSRMRGARPDGSTTVAQALFVARGPRVYQLVVMARPDAPEQWSAQAAEFLDALSWRN</sequence>
<keyword evidence="1" id="KW-0472">Membrane</keyword>
<accession>B1Y397</accession>
<gene>
    <name evidence="1" type="ordered locus">Lcho_1029</name>
</gene>
<dbReference type="PROSITE" id="PS51257">
    <property type="entry name" value="PROKAR_LIPOPROTEIN"/>
    <property type="match status" value="1"/>
</dbReference>
<name>B1Y397_LEPCP</name>